<sequence>MAQTAGGAAAGQGRQIRVMAMARVQYDDNVVLNNPSLAAGQPKGDVSTAPSLDVNVFLPRATGDFYLRGNVGYNFYRRYTRLNRESIDLTGGGDQRLASCIGHAEIGYSRRLSDLGNLLAQDVAASVNNTEERRNYTADIGCGGQIGLRPSIGVSRSEVRNSTTLRKFADSNTNSVTGQLGLASPAIGTVSIFGRYSDSSYINRATPNGVGQDGLKSYAAGVQLERTVGTRLDFRGSVNYTKVDPKLAGTPGFSGIGFDLATTYRGDLFNIVIGASRSAVPSQLLFVSYNLETTARATVTRRLSERTQVQFGASFLRREFASSPLFPDAPPSGKDENLTFNAGLRYEASRRLRFSLDGTYMKRTSNIQLFGFDAKRISLTTSLSL</sequence>
<dbReference type="OrthoDB" id="7509111at2"/>
<dbReference type="AlphaFoldDB" id="A0A2U0SDY8"/>
<accession>A0A2U0SDY8</accession>
<name>A0A2U0SDY8_9SPHN</name>
<protein>
    <submittedName>
        <fullName evidence="1">Gellan polysaccharide biosynthesis protein GelF</fullName>
    </submittedName>
</protein>
<gene>
    <name evidence="1" type="ORF">DD559_09605</name>
</gene>
<dbReference type="RefSeq" id="WP_116468975.1">
    <property type="nucleotide sequence ID" value="NZ_QENQ01000001.1"/>
</dbReference>
<organism evidence="1 2">
    <name type="scientific">Sphingomonas pokkalii</name>
    <dbReference type="NCBI Taxonomy" id="2175090"/>
    <lineage>
        <taxon>Bacteria</taxon>
        <taxon>Pseudomonadati</taxon>
        <taxon>Pseudomonadota</taxon>
        <taxon>Alphaproteobacteria</taxon>
        <taxon>Sphingomonadales</taxon>
        <taxon>Sphingomonadaceae</taxon>
        <taxon>Sphingomonas</taxon>
    </lineage>
</organism>
<dbReference type="Proteomes" id="UP000245890">
    <property type="component" value="Unassembled WGS sequence"/>
</dbReference>
<comment type="caution">
    <text evidence="1">The sequence shown here is derived from an EMBL/GenBank/DDBJ whole genome shotgun (WGS) entry which is preliminary data.</text>
</comment>
<dbReference type="EMBL" id="QENQ01000001">
    <property type="protein sequence ID" value="PVX29540.1"/>
    <property type="molecule type" value="Genomic_DNA"/>
</dbReference>
<evidence type="ECO:0000313" key="1">
    <source>
        <dbReference type="EMBL" id="PVX29540.1"/>
    </source>
</evidence>
<proteinExistence type="predicted"/>
<evidence type="ECO:0000313" key="2">
    <source>
        <dbReference type="Proteomes" id="UP000245890"/>
    </source>
</evidence>
<reference evidence="1 2" key="1">
    <citation type="submission" date="2018-05" db="EMBL/GenBank/DDBJ databases">
        <title>Description of Sphingomonas pokkalii sp nov, isolated from the rhizosphere of saline tolerant pokkali rice and its draft genome analysis.</title>
        <authorList>
            <person name="Menon R."/>
            <person name="Kumari S."/>
            <person name="Rameshkumar N."/>
        </authorList>
    </citation>
    <scope>NUCLEOTIDE SEQUENCE [LARGE SCALE GENOMIC DNA]</scope>
    <source>
        <strain evidence="1 2">L3B27</strain>
    </source>
</reference>
<dbReference type="SUPFAM" id="SSF56935">
    <property type="entry name" value="Porins"/>
    <property type="match status" value="1"/>
</dbReference>
<keyword evidence="2" id="KW-1185">Reference proteome</keyword>